<evidence type="ECO:0000256" key="1">
    <source>
        <dbReference type="ARBA" id="ARBA00022490"/>
    </source>
</evidence>
<evidence type="ECO:0000256" key="5">
    <source>
        <dbReference type="ARBA" id="ARBA00022741"/>
    </source>
</evidence>
<gene>
    <name evidence="10 13" type="primary">rsgA</name>
    <name evidence="13" type="ORF">ACFFHM_22185</name>
</gene>
<keyword evidence="8 10" id="KW-0694">RNA-binding</keyword>
<dbReference type="InterPro" id="IPR030378">
    <property type="entry name" value="G_CP_dom"/>
</dbReference>
<comment type="cofactor">
    <cofactor evidence="10">
        <name>Zn(2+)</name>
        <dbReference type="ChEBI" id="CHEBI:29105"/>
    </cofactor>
    <text evidence="10">Binds 1 zinc ion per subunit.</text>
</comment>
<dbReference type="InterPro" id="IPR031944">
    <property type="entry name" value="RsgA_N"/>
</dbReference>
<feature type="binding site" evidence="10">
    <location>
        <position position="254"/>
    </location>
    <ligand>
        <name>Zn(2+)</name>
        <dbReference type="ChEBI" id="CHEBI:29105"/>
    </ligand>
</feature>
<evidence type="ECO:0000256" key="9">
    <source>
        <dbReference type="ARBA" id="ARBA00023134"/>
    </source>
</evidence>
<dbReference type="EMBL" id="JBHLUX010000091">
    <property type="protein sequence ID" value="MFC0473127.1"/>
    <property type="molecule type" value="Genomic_DNA"/>
</dbReference>
<dbReference type="Gene3D" id="3.40.50.300">
    <property type="entry name" value="P-loop containing nucleotide triphosphate hydrolases"/>
    <property type="match status" value="1"/>
</dbReference>
<dbReference type="Gene3D" id="2.40.50.140">
    <property type="entry name" value="Nucleic acid-binding proteins"/>
    <property type="match status" value="1"/>
</dbReference>
<feature type="binding site" evidence="10">
    <location>
        <begin position="112"/>
        <end position="115"/>
    </location>
    <ligand>
        <name>GTP</name>
        <dbReference type="ChEBI" id="CHEBI:37565"/>
    </ligand>
</feature>
<proteinExistence type="inferred from homology"/>
<evidence type="ECO:0000313" key="13">
    <source>
        <dbReference type="EMBL" id="MFC0473127.1"/>
    </source>
</evidence>
<protein>
    <recommendedName>
        <fullName evidence="10">Small ribosomal subunit biogenesis GTPase RsgA</fullName>
        <ecNumber evidence="10">3.6.1.-</ecNumber>
    </recommendedName>
</protein>
<dbReference type="Proteomes" id="UP001589838">
    <property type="component" value="Unassembled WGS sequence"/>
</dbReference>
<accession>A0ABV6KIH7</accession>
<dbReference type="InterPro" id="IPR012340">
    <property type="entry name" value="NA-bd_OB-fold"/>
</dbReference>
<comment type="function">
    <text evidence="10">One of several proteins that assist in the late maturation steps of the functional core of the 30S ribosomal subunit. Helps release RbfA from mature subunits. May play a role in the assembly of ribosomal proteins into the subunit. Circularly permuted GTPase that catalyzes slow GTP hydrolysis, GTPase activity is stimulated by the 30S ribosomal subunit.</text>
</comment>
<dbReference type="PROSITE" id="PS50936">
    <property type="entry name" value="ENGC_GTPASE"/>
    <property type="match status" value="1"/>
</dbReference>
<comment type="caution">
    <text evidence="13">The sequence shown here is derived from an EMBL/GenBank/DDBJ whole genome shotgun (WGS) entry which is preliminary data.</text>
</comment>
<feature type="binding site" evidence="10">
    <location>
        <begin position="166"/>
        <end position="174"/>
    </location>
    <ligand>
        <name>GTP</name>
        <dbReference type="ChEBI" id="CHEBI:37565"/>
    </ligand>
</feature>
<feature type="binding site" evidence="10">
    <location>
        <position position="247"/>
    </location>
    <ligand>
        <name>Zn(2+)</name>
        <dbReference type="ChEBI" id="CHEBI:29105"/>
    </ligand>
</feature>
<keyword evidence="9 10" id="KW-0342">GTP-binding</keyword>
<dbReference type="CDD" id="cd01854">
    <property type="entry name" value="YjeQ_EngC"/>
    <property type="match status" value="1"/>
</dbReference>
<evidence type="ECO:0000313" key="14">
    <source>
        <dbReference type="Proteomes" id="UP001589838"/>
    </source>
</evidence>
<keyword evidence="4 10" id="KW-0699">rRNA-binding</keyword>
<dbReference type="RefSeq" id="WP_335960903.1">
    <property type="nucleotide sequence ID" value="NZ_JAXBLX010000013.1"/>
</dbReference>
<dbReference type="PANTHER" id="PTHR32120">
    <property type="entry name" value="SMALL RIBOSOMAL SUBUNIT BIOGENESIS GTPASE RSGA"/>
    <property type="match status" value="1"/>
</dbReference>
<dbReference type="Pfam" id="PF16745">
    <property type="entry name" value="RsgA_N"/>
    <property type="match status" value="1"/>
</dbReference>
<evidence type="ECO:0000256" key="8">
    <source>
        <dbReference type="ARBA" id="ARBA00022884"/>
    </source>
</evidence>
<comment type="subcellular location">
    <subcellularLocation>
        <location evidence="10">Cytoplasm</location>
    </subcellularLocation>
</comment>
<feature type="binding site" evidence="10">
    <location>
        <position position="252"/>
    </location>
    <ligand>
        <name>Zn(2+)</name>
        <dbReference type="ChEBI" id="CHEBI:29105"/>
    </ligand>
</feature>
<dbReference type="PROSITE" id="PS51721">
    <property type="entry name" value="G_CP"/>
    <property type="match status" value="1"/>
</dbReference>
<feature type="binding site" evidence="10">
    <location>
        <position position="260"/>
    </location>
    <ligand>
        <name>Zn(2+)</name>
        <dbReference type="ChEBI" id="CHEBI:29105"/>
    </ligand>
</feature>
<evidence type="ECO:0000256" key="7">
    <source>
        <dbReference type="ARBA" id="ARBA00022833"/>
    </source>
</evidence>
<keyword evidence="3 10" id="KW-0479">Metal-binding</keyword>
<organism evidence="13 14">
    <name type="scientific">Halalkalibacter kiskunsagensis</name>
    <dbReference type="NCBI Taxonomy" id="1548599"/>
    <lineage>
        <taxon>Bacteria</taxon>
        <taxon>Bacillati</taxon>
        <taxon>Bacillota</taxon>
        <taxon>Bacilli</taxon>
        <taxon>Bacillales</taxon>
        <taxon>Bacillaceae</taxon>
        <taxon>Halalkalibacter</taxon>
    </lineage>
</organism>
<name>A0ABV6KIH7_9BACI</name>
<keyword evidence="14" id="KW-1185">Reference proteome</keyword>
<dbReference type="InterPro" id="IPR027417">
    <property type="entry name" value="P-loop_NTPase"/>
</dbReference>
<evidence type="ECO:0000259" key="12">
    <source>
        <dbReference type="PROSITE" id="PS51721"/>
    </source>
</evidence>
<dbReference type="PANTHER" id="PTHR32120:SF11">
    <property type="entry name" value="SMALL RIBOSOMAL SUBUNIT BIOGENESIS GTPASE RSGA 1, MITOCHONDRIAL-RELATED"/>
    <property type="match status" value="1"/>
</dbReference>
<feature type="domain" description="CP-type G" evidence="12">
    <location>
        <begin position="63"/>
        <end position="223"/>
    </location>
</feature>
<dbReference type="SUPFAM" id="SSF50249">
    <property type="entry name" value="Nucleic acid-binding proteins"/>
    <property type="match status" value="1"/>
</dbReference>
<sequence length="295" mass="32885">MATGMIVKALSGFYYVQTEEGIIQCRGRGNFRLRQIKPLVGDQVEFEAENVTDGYILNVFERKNELIRPPIANVDQALLVFSALEPDFSPLLLDKFLVHIEANDLTPVIIISKVDLLDSRALTIIESYKKLYEEIGYTVLLTSTLQSDGIDEIVPFLNEKVSVVAGQSGVGKSSLLNSLQPELNIETNEISSHLGRGKHTTRHVELLRIGGGLVADTPGFSSLDFSNLEAEDLSACFPEMDEQASNCKFRGCTHTSEPKCAVKAALEQGEISESRMKHYLQFLEEIKNQKKRYDK</sequence>
<dbReference type="CDD" id="cd04466">
    <property type="entry name" value="S1_YloQ_GTPase"/>
    <property type="match status" value="1"/>
</dbReference>
<dbReference type="InterPro" id="IPR004881">
    <property type="entry name" value="Ribosome_biogen_GTPase_RsgA"/>
</dbReference>
<evidence type="ECO:0000259" key="11">
    <source>
        <dbReference type="PROSITE" id="PS50936"/>
    </source>
</evidence>
<keyword evidence="7 10" id="KW-0862">Zinc</keyword>
<keyword evidence="6 10" id="KW-0378">Hydrolase</keyword>
<comment type="subunit">
    <text evidence="10">Monomer. Associates with 30S ribosomal subunit, binds 16S rRNA.</text>
</comment>
<dbReference type="InterPro" id="IPR010914">
    <property type="entry name" value="RsgA_GTPase_dom"/>
</dbReference>
<keyword evidence="5 10" id="KW-0547">Nucleotide-binding</keyword>
<dbReference type="EC" id="3.6.1.-" evidence="10"/>
<feature type="domain" description="EngC GTPase" evidence="11">
    <location>
        <begin position="72"/>
        <end position="221"/>
    </location>
</feature>
<evidence type="ECO:0000256" key="2">
    <source>
        <dbReference type="ARBA" id="ARBA00022517"/>
    </source>
</evidence>
<dbReference type="Gene3D" id="1.10.40.50">
    <property type="entry name" value="Probable gtpase engc, domain 3"/>
    <property type="match status" value="1"/>
</dbReference>
<evidence type="ECO:0000256" key="10">
    <source>
        <dbReference type="HAMAP-Rule" id="MF_01820"/>
    </source>
</evidence>
<reference evidence="13 14" key="1">
    <citation type="submission" date="2024-09" db="EMBL/GenBank/DDBJ databases">
        <authorList>
            <person name="Sun Q."/>
            <person name="Mori K."/>
        </authorList>
    </citation>
    <scope>NUCLEOTIDE SEQUENCE [LARGE SCALE GENOMIC DNA]</scope>
    <source>
        <strain evidence="13 14">NCAIM B.02610</strain>
    </source>
</reference>
<dbReference type="HAMAP" id="MF_01820">
    <property type="entry name" value="GTPase_RsgA"/>
    <property type="match status" value="1"/>
</dbReference>
<dbReference type="SUPFAM" id="SSF52540">
    <property type="entry name" value="P-loop containing nucleoside triphosphate hydrolases"/>
    <property type="match status" value="1"/>
</dbReference>
<keyword evidence="1 10" id="KW-0963">Cytoplasm</keyword>
<comment type="similarity">
    <text evidence="10">Belongs to the TRAFAC class YlqF/YawG GTPase family. RsgA subfamily.</text>
</comment>
<evidence type="ECO:0000256" key="6">
    <source>
        <dbReference type="ARBA" id="ARBA00022801"/>
    </source>
</evidence>
<evidence type="ECO:0000256" key="3">
    <source>
        <dbReference type="ARBA" id="ARBA00022723"/>
    </source>
</evidence>
<dbReference type="Pfam" id="PF03193">
    <property type="entry name" value="RsgA_GTPase"/>
    <property type="match status" value="1"/>
</dbReference>
<keyword evidence="2 10" id="KW-0690">Ribosome biogenesis</keyword>
<dbReference type="NCBIfam" id="TIGR00157">
    <property type="entry name" value="ribosome small subunit-dependent GTPase A"/>
    <property type="match status" value="1"/>
</dbReference>
<evidence type="ECO:0000256" key="4">
    <source>
        <dbReference type="ARBA" id="ARBA00022730"/>
    </source>
</evidence>